<dbReference type="RefSeq" id="WP_284388106.1">
    <property type="nucleotide sequence ID" value="NZ_BSNK01000001.1"/>
</dbReference>
<accession>A0ABQ5V7K9</accession>
<keyword evidence="1" id="KW-0131">Cell cycle</keyword>
<dbReference type="InterPro" id="IPR034706">
    <property type="entry name" value="CpoB"/>
</dbReference>
<keyword evidence="3" id="KW-1185">Reference proteome</keyword>
<reference evidence="2" key="1">
    <citation type="journal article" date="2014" name="Int. J. Syst. Evol. Microbiol.">
        <title>Complete genome of a new Firmicutes species belonging to the dominant human colonic microbiota ('Ruminococcus bicirculans') reveals two chromosomes and a selective capacity to utilize plant glucans.</title>
        <authorList>
            <consortium name="NISC Comparative Sequencing Program"/>
            <person name="Wegmann U."/>
            <person name="Louis P."/>
            <person name="Goesmann A."/>
            <person name="Henrissat B."/>
            <person name="Duncan S.H."/>
            <person name="Flint H.J."/>
        </authorList>
    </citation>
    <scope>NUCLEOTIDE SEQUENCE</scope>
    <source>
        <strain evidence="2">NBRC 108219</strain>
    </source>
</reference>
<dbReference type="Pfam" id="PF13174">
    <property type="entry name" value="TPR_6"/>
    <property type="match status" value="1"/>
</dbReference>
<dbReference type="Proteomes" id="UP001161391">
    <property type="component" value="Unassembled WGS sequence"/>
</dbReference>
<comment type="caution">
    <text evidence="2">The sequence shown here is derived from an EMBL/GenBank/DDBJ whole genome shotgun (WGS) entry which is preliminary data.</text>
</comment>
<name>A0ABQ5V7K9_9PROT</name>
<organism evidence="2 3">
    <name type="scientific">Algimonas ampicilliniresistens</name>
    <dbReference type="NCBI Taxonomy" id="1298735"/>
    <lineage>
        <taxon>Bacteria</taxon>
        <taxon>Pseudomonadati</taxon>
        <taxon>Pseudomonadota</taxon>
        <taxon>Alphaproteobacteria</taxon>
        <taxon>Maricaulales</taxon>
        <taxon>Robiginitomaculaceae</taxon>
        <taxon>Algimonas</taxon>
    </lineage>
</organism>
<reference evidence="2" key="2">
    <citation type="submission" date="2023-01" db="EMBL/GenBank/DDBJ databases">
        <title>Draft genome sequence of Algimonas ampicilliniresistens strain NBRC 108219.</title>
        <authorList>
            <person name="Sun Q."/>
            <person name="Mori K."/>
        </authorList>
    </citation>
    <scope>NUCLEOTIDE SEQUENCE</scope>
    <source>
        <strain evidence="2">NBRC 108219</strain>
    </source>
</reference>
<dbReference type="Gene3D" id="1.20.5.340">
    <property type="match status" value="1"/>
</dbReference>
<feature type="signal peptide" evidence="1">
    <location>
        <begin position="1"/>
        <end position="23"/>
    </location>
</feature>
<dbReference type="InterPro" id="IPR019734">
    <property type="entry name" value="TPR_rpt"/>
</dbReference>
<evidence type="ECO:0000313" key="3">
    <source>
        <dbReference type="Proteomes" id="UP001161391"/>
    </source>
</evidence>
<protein>
    <recommendedName>
        <fullName evidence="1">Cell division coordinator CpoB</fullName>
    </recommendedName>
</protein>
<keyword evidence="1" id="KW-0574">Periplasm</keyword>
<evidence type="ECO:0000256" key="1">
    <source>
        <dbReference type="HAMAP-Rule" id="MF_02066"/>
    </source>
</evidence>
<comment type="subcellular location">
    <subcellularLocation>
        <location evidence="1">Periplasm</location>
    </subcellularLocation>
</comment>
<dbReference type="SUPFAM" id="SSF48452">
    <property type="entry name" value="TPR-like"/>
    <property type="match status" value="1"/>
</dbReference>
<feature type="chain" id="PRO_5044943467" description="Cell division coordinator CpoB" evidence="1">
    <location>
        <begin position="24"/>
        <end position="286"/>
    </location>
</feature>
<keyword evidence="1" id="KW-0132">Cell division</keyword>
<keyword evidence="1" id="KW-0175">Coiled coil</keyword>
<evidence type="ECO:0000313" key="2">
    <source>
        <dbReference type="EMBL" id="GLQ23067.1"/>
    </source>
</evidence>
<proteinExistence type="inferred from homology"/>
<feature type="coiled-coil region" evidence="1">
    <location>
        <begin position="26"/>
        <end position="102"/>
    </location>
</feature>
<keyword evidence="1" id="KW-0732">Signal</keyword>
<comment type="function">
    <text evidence="1">Mediates coordination of peptidoglycan synthesis and outer membrane constriction during cell division.</text>
</comment>
<gene>
    <name evidence="1" type="primary">cpoB</name>
    <name evidence="2" type="ORF">GCM10007853_09410</name>
</gene>
<dbReference type="EMBL" id="BSNK01000001">
    <property type="protein sequence ID" value="GLQ23067.1"/>
    <property type="molecule type" value="Genomic_DNA"/>
</dbReference>
<dbReference type="Gene3D" id="1.25.40.10">
    <property type="entry name" value="Tetratricopeptide repeat domain"/>
    <property type="match status" value="1"/>
</dbReference>
<dbReference type="HAMAP" id="MF_02066">
    <property type="entry name" value="CpoB"/>
    <property type="match status" value="1"/>
</dbReference>
<comment type="similarity">
    <text evidence="1">Belongs to the CpoB family.</text>
</comment>
<dbReference type="InterPro" id="IPR011990">
    <property type="entry name" value="TPR-like_helical_dom_sf"/>
</dbReference>
<sequence precursor="true">MTHFVRLLLISVLAMSVAAPAFAQSRAELAAQNEALRQRVDRLEARLLTGDPAAERLMARVDTLETSIRTLLGEVERLSYERELADAEVNALESDIRILQDLSTRMKIHLDAVDLVAAQSAPTVDETYVGGPATLEQIQGPPSRRTEDFVLPPADENAANDAAQLGAVGMTRLAEGDYAGAETAFVQYLQFYSNADDAGEINYWLGESHFVRGQYNAAAEAYVASIKHTGNRVKAPDALVKLAASLREMGQGSEACLALSSFDAQFPDASQGARDKATREASRTGC</sequence>